<feature type="region of interest" description="Disordered" evidence="1">
    <location>
        <begin position="208"/>
        <end position="230"/>
    </location>
</feature>
<evidence type="ECO:0000256" key="1">
    <source>
        <dbReference type="SAM" id="MobiDB-lite"/>
    </source>
</evidence>
<feature type="compositionally biased region" description="Polar residues" evidence="1">
    <location>
        <begin position="212"/>
        <end position="222"/>
    </location>
</feature>
<accession>A0AAD9G3V6</accession>
<organism evidence="2 3">
    <name type="scientific">Phytophthora citrophthora</name>
    <dbReference type="NCBI Taxonomy" id="4793"/>
    <lineage>
        <taxon>Eukaryota</taxon>
        <taxon>Sar</taxon>
        <taxon>Stramenopiles</taxon>
        <taxon>Oomycota</taxon>
        <taxon>Peronosporomycetes</taxon>
        <taxon>Peronosporales</taxon>
        <taxon>Peronosporaceae</taxon>
        <taxon>Phytophthora</taxon>
    </lineage>
</organism>
<keyword evidence="3" id="KW-1185">Reference proteome</keyword>
<evidence type="ECO:0000313" key="2">
    <source>
        <dbReference type="EMBL" id="KAK1931271.1"/>
    </source>
</evidence>
<reference evidence="2" key="1">
    <citation type="submission" date="2023-08" db="EMBL/GenBank/DDBJ databases">
        <title>Reference Genome Resource for the Citrus Pathogen Phytophthora citrophthora.</title>
        <authorList>
            <person name="Moller H."/>
            <person name="Coetzee B."/>
            <person name="Rose L.J."/>
            <person name="Van Niekerk J.M."/>
        </authorList>
    </citation>
    <scope>NUCLEOTIDE SEQUENCE</scope>
    <source>
        <strain evidence="2">STE-U-9442</strain>
    </source>
</reference>
<dbReference type="Proteomes" id="UP001259832">
    <property type="component" value="Unassembled WGS sequence"/>
</dbReference>
<evidence type="ECO:0000313" key="3">
    <source>
        <dbReference type="Proteomes" id="UP001259832"/>
    </source>
</evidence>
<proteinExistence type="predicted"/>
<comment type="caution">
    <text evidence="2">The sequence shown here is derived from an EMBL/GenBank/DDBJ whole genome shotgun (WGS) entry which is preliminary data.</text>
</comment>
<sequence>MRQDLFWWWNIFNADILNAIPMAFFNDPSPVRAPWISTETHIHERFGARSLPNSILLYSFSSINDDEVAKETDFESETQIRDYYIGLFHELRHYAAKKNSRKSKMPEWQALCQSWNAFVENFNKDPKAYRERVAATRDRYYTYISRGKCERLHDQSMKAGIPCAVPIGTFCLCCPPGASRLSKRDLTGHTFTRVPDHMMEPRARLEPLEDTSAVSDRSTPRTGFNPASYGGLRTPSPIRNVFHQDVSRLLRISLGGNSLQRIRIRTY</sequence>
<dbReference type="EMBL" id="JASMQC010000035">
    <property type="protein sequence ID" value="KAK1931271.1"/>
    <property type="molecule type" value="Genomic_DNA"/>
</dbReference>
<protein>
    <submittedName>
        <fullName evidence="2">Uncharacterized protein</fullName>
    </submittedName>
</protein>
<name>A0AAD9G3V6_9STRA</name>
<gene>
    <name evidence="2" type="ORF">P3T76_013460</name>
</gene>
<dbReference type="AlphaFoldDB" id="A0AAD9G3V6"/>